<organism evidence="1 2">
    <name type="scientific">Providencia rettgeri</name>
    <dbReference type="NCBI Taxonomy" id="587"/>
    <lineage>
        <taxon>Bacteria</taxon>
        <taxon>Pseudomonadati</taxon>
        <taxon>Pseudomonadota</taxon>
        <taxon>Gammaproteobacteria</taxon>
        <taxon>Enterobacterales</taxon>
        <taxon>Morganellaceae</taxon>
        <taxon>Providencia</taxon>
    </lineage>
</organism>
<evidence type="ECO:0000313" key="1">
    <source>
        <dbReference type="EMBL" id="MBO1916443.1"/>
    </source>
</evidence>
<protein>
    <submittedName>
        <fullName evidence="1">Uncharacterized protein</fullName>
    </submittedName>
</protein>
<dbReference type="AlphaFoldDB" id="A0A939NB74"/>
<comment type="caution">
    <text evidence="1">The sequence shown here is derived from an EMBL/GenBank/DDBJ whole genome shotgun (WGS) entry which is preliminary data.</text>
</comment>
<sequence>MELLVKGDTLHNTYGSIAANVENNTAARDIDVKLKATLNNNYGEIKSANSQKLDVGTLETIQEQWPQGKSHH</sequence>
<dbReference type="EMBL" id="JAGETQ010000108">
    <property type="protein sequence ID" value="MBO1916443.1"/>
    <property type="molecule type" value="Genomic_DNA"/>
</dbReference>
<name>A0A939NB74_PRORE</name>
<gene>
    <name evidence="1" type="ORF">J4727_15540</name>
</gene>
<accession>A0A939NB74</accession>
<proteinExistence type="predicted"/>
<reference evidence="1" key="1">
    <citation type="submission" date="2021-03" db="EMBL/GenBank/DDBJ databases">
        <title>Molecular epidemiology and mechanisms of colistin and carbapenem resistance in Enterobacteriaceae from clinical isolates, the environment and porcine samples in Pretoria, South Africa.</title>
        <authorList>
            <person name="Bogoshi D."/>
            <person name="Mbelle N.M."/>
            <person name="Naidoo V."/>
            <person name="Osei Sekyere J."/>
        </authorList>
    </citation>
    <scope>NUCLEOTIDE SEQUENCE</scope>
    <source>
        <strain evidence="1">C052</strain>
    </source>
</reference>
<evidence type="ECO:0000313" key="2">
    <source>
        <dbReference type="Proteomes" id="UP000664477"/>
    </source>
</evidence>
<dbReference type="Proteomes" id="UP000664477">
    <property type="component" value="Unassembled WGS sequence"/>
</dbReference>